<evidence type="ECO:0000259" key="2">
    <source>
        <dbReference type="Pfam" id="PF04059"/>
    </source>
</evidence>
<feature type="region of interest" description="Disordered" evidence="1">
    <location>
        <begin position="1037"/>
        <end position="1059"/>
    </location>
</feature>
<feature type="region of interest" description="Disordered" evidence="1">
    <location>
        <begin position="722"/>
        <end position="907"/>
    </location>
</feature>
<dbReference type="Pfam" id="PF04059">
    <property type="entry name" value="RRM_2"/>
    <property type="match status" value="1"/>
</dbReference>
<evidence type="ECO:0000313" key="3">
    <source>
        <dbReference type="EMBL" id="KJX99497.1"/>
    </source>
</evidence>
<dbReference type="EMBL" id="LAFY01000347">
    <property type="protein sequence ID" value="KJX99497.1"/>
    <property type="molecule type" value="Genomic_DNA"/>
</dbReference>
<dbReference type="InterPro" id="IPR035979">
    <property type="entry name" value="RBD_domain_sf"/>
</dbReference>
<feature type="compositionally biased region" description="Polar residues" evidence="1">
    <location>
        <begin position="758"/>
        <end position="768"/>
    </location>
</feature>
<name>A0A0F4GR42_9PEZI</name>
<feature type="region of interest" description="Disordered" evidence="1">
    <location>
        <begin position="629"/>
        <end position="665"/>
    </location>
</feature>
<feature type="compositionally biased region" description="Pro residues" evidence="1">
    <location>
        <begin position="741"/>
        <end position="752"/>
    </location>
</feature>
<feature type="region of interest" description="Disordered" evidence="1">
    <location>
        <begin position="1"/>
        <end position="53"/>
    </location>
</feature>
<proteinExistence type="predicted"/>
<dbReference type="STRING" id="1047168.A0A0F4GR42"/>
<comment type="caution">
    <text evidence="3">The sequence shown here is derived from an EMBL/GenBank/DDBJ whole genome shotgun (WGS) entry which is preliminary data.</text>
</comment>
<feature type="region of interest" description="Disordered" evidence="1">
    <location>
        <begin position="106"/>
        <end position="127"/>
    </location>
</feature>
<dbReference type="InterPro" id="IPR007201">
    <property type="entry name" value="Mei2-like_Rrm_C"/>
</dbReference>
<organism evidence="3 4">
    <name type="scientific">Zymoseptoria brevis</name>
    <dbReference type="NCBI Taxonomy" id="1047168"/>
    <lineage>
        <taxon>Eukaryota</taxon>
        <taxon>Fungi</taxon>
        <taxon>Dikarya</taxon>
        <taxon>Ascomycota</taxon>
        <taxon>Pezizomycotina</taxon>
        <taxon>Dothideomycetes</taxon>
        <taxon>Dothideomycetidae</taxon>
        <taxon>Mycosphaerellales</taxon>
        <taxon>Mycosphaerellaceae</taxon>
        <taxon>Zymoseptoria</taxon>
    </lineage>
</organism>
<dbReference type="Proteomes" id="UP000033647">
    <property type="component" value="Unassembled WGS sequence"/>
</dbReference>
<protein>
    <recommendedName>
        <fullName evidence="2">Mei2-like C-terminal RNA recognition motif domain-containing protein</fullName>
    </recommendedName>
</protein>
<accession>A0A0F4GR42</accession>
<keyword evidence="4" id="KW-1185">Reference proteome</keyword>
<dbReference type="OrthoDB" id="417481at2759"/>
<dbReference type="AlphaFoldDB" id="A0A0F4GR42"/>
<evidence type="ECO:0000313" key="4">
    <source>
        <dbReference type="Proteomes" id="UP000033647"/>
    </source>
</evidence>
<feature type="domain" description="Mei2-like C-terminal RNA recognition motif" evidence="2">
    <location>
        <begin position="478"/>
        <end position="578"/>
    </location>
</feature>
<feature type="compositionally biased region" description="Low complexity" evidence="1">
    <location>
        <begin position="8"/>
        <end position="23"/>
    </location>
</feature>
<feature type="region of interest" description="Disordered" evidence="1">
    <location>
        <begin position="921"/>
        <end position="961"/>
    </location>
</feature>
<sequence length="1059" mass="114889">MPGLSTNMTSPTKTSTSGSMTSKEYARRVAVPHNLGFKATSGSPTRDKLRQFSSSASERVGAIGAELMRKVSGIKSEKKHPVELLNLDSTADDGPPHPVIVSSTMLSKTSSTDQGKQRQVAPIGTRSDSASPVRTIFTTDAGPHFVGGHYVKVSCITADDHARLLKTLFNEFDWEMKILGKKLTPMSKSGFHDLLVCFDDIAEAATAEDAANMVTSRWVVAYVQHAEYAAAHSTLGSRVDDTFHFDGQVVFAAAFRGNLANINISDVKETVREIAKSFGKLLAFDGCDNSSTFTMEFRAEYTCISSARKALADLNDSVPLVIEGWYLTAKMYSNLPMSPISSADASQSAQVNTPTDAGTSAPFVSSTGRSTWYYDANGVCHPALSHDSRSSANPRSSGIIAYAPYNNHMGAPLSSTGQPRHDLVQQPYHHEPATRNHRGVNYGQGLSHYAYDIYETELLANKDCQQVTLQGIYNGDMRTTIMLRNIPKEWTCDDLKIRLDEYAFGRYDFTYLRMEFGQGVNMAYGFVNFLSADDLYNYVQDFVGKLWAPNAIDTKKQKESAIAYATVQGIDCLIEKFRNSSVMDECPTFRPKLWFVATDAPVASMVGQEKPFPGPNNYQRKQRSINDAQHSGLFPANSGPRGGPRTSDGQRRSTYDRGTLSQIRQDAQLNISSGKGFYTHTAAVHSDAMHKDGYVHPTVFNSRLHGHMAMPRYIPAPFHVGMAGIPQQQNPPGMPQQQLSRPPPSAGLPPPSAGLSHHPSSAGRSNESPHYPSPAQARRGHHDGGVNPRSATRGAYEANLARNPAIARGDGTRNSPCTITRNAQHGLVGIGEEPTLPSASYNAQAQSTEHGHGSNYTLPSSTYVPPTQGALPSTRYMSPAHAPQNGPQHGPQHEHGDNSMMPRTTYAPPAADSRRIAFAPEVDSHPRHNGNAPRTSSYTNPPRSARLPVQNNGGDGAVFDNDTAAEPRLYVDEYGYVDDKGVDNSHMTAIERGVRAFRLGARTEKYGGNGLIPGANPKLPAGSVFNAAVETAEDDPIPAHFAQGGQSSQLAATTHQHPK</sequence>
<dbReference type="GO" id="GO:0003676">
    <property type="term" value="F:nucleic acid binding"/>
    <property type="evidence" value="ECO:0007669"/>
    <property type="project" value="InterPro"/>
</dbReference>
<gene>
    <name evidence="3" type="ORF">TI39_contig355g00013</name>
</gene>
<evidence type="ECO:0000256" key="1">
    <source>
        <dbReference type="SAM" id="MobiDB-lite"/>
    </source>
</evidence>
<feature type="compositionally biased region" description="Polar residues" evidence="1">
    <location>
        <begin position="837"/>
        <end position="865"/>
    </location>
</feature>
<reference evidence="3 4" key="1">
    <citation type="submission" date="2015-03" db="EMBL/GenBank/DDBJ databases">
        <title>RNA-seq based gene annotation and comparative genomics of four Zymoseptoria species reveal species-specific pathogenicity related genes and transposable element activity.</title>
        <authorList>
            <person name="Grandaubert J."/>
            <person name="Bhattacharyya A."/>
            <person name="Stukenbrock E.H."/>
        </authorList>
    </citation>
    <scope>NUCLEOTIDE SEQUENCE [LARGE SCALE GENOMIC DNA]</scope>
    <source>
        <strain evidence="3 4">Zb18110</strain>
    </source>
</reference>
<feature type="compositionally biased region" description="Polar residues" evidence="1">
    <location>
        <begin position="812"/>
        <end position="823"/>
    </location>
</feature>
<feature type="compositionally biased region" description="Polar residues" evidence="1">
    <location>
        <begin position="1044"/>
        <end position="1059"/>
    </location>
</feature>
<dbReference type="SUPFAM" id="SSF54928">
    <property type="entry name" value="RNA-binding domain, RBD"/>
    <property type="match status" value="1"/>
</dbReference>
<feature type="compositionally biased region" description="Low complexity" evidence="1">
    <location>
        <begin position="726"/>
        <end position="738"/>
    </location>
</feature>
<feature type="compositionally biased region" description="Polar residues" evidence="1">
    <location>
        <begin position="932"/>
        <end position="942"/>
    </location>
</feature>